<protein>
    <recommendedName>
        <fullName evidence="3">MADS-box domain-containing protein</fullName>
    </recommendedName>
</protein>
<dbReference type="AlphaFoldDB" id="A0A2Z7CVD2"/>
<keyword evidence="2" id="KW-1185">Reference proteome</keyword>
<sequence>MGEFTTLCAVEACMIIYGPKQEKGSSEPEFWPENVDEMRRIIDIYKSKNKDSGIKSFGLSDFFHDRRKKIEDELLKLRKKNMEARFPTWIDFMNRLSEAQLREFAANLRAKYEQIRPTVDLKRSKELLDVSLTDFGGLNPSQNQSFYNPGMIQRRNIEIEVINQPAIASLKPMHSCPTDLDHLQEMHSVNQNSMMMLMLSDHNDHCLQFGGASTSGNISFKHQVFYESTAKDPMIGHTPRTLPRFYAPPVAPSPYMMTGMLPMQIPAAAPPLPQLPFFARESLDEVDLMQYQMKGTGAT</sequence>
<gene>
    <name evidence="1" type="ORF">F511_10330</name>
</gene>
<dbReference type="OrthoDB" id="601557at2759"/>
<reference evidence="1 2" key="1">
    <citation type="journal article" date="2015" name="Proc. Natl. Acad. Sci. U.S.A.">
        <title>The resurrection genome of Boea hygrometrica: A blueprint for survival of dehydration.</title>
        <authorList>
            <person name="Xiao L."/>
            <person name="Yang G."/>
            <person name="Zhang L."/>
            <person name="Yang X."/>
            <person name="Zhao S."/>
            <person name="Ji Z."/>
            <person name="Zhou Q."/>
            <person name="Hu M."/>
            <person name="Wang Y."/>
            <person name="Chen M."/>
            <person name="Xu Y."/>
            <person name="Jin H."/>
            <person name="Xiao X."/>
            <person name="Hu G."/>
            <person name="Bao F."/>
            <person name="Hu Y."/>
            <person name="Wan P."/>
            <person name="Li L."/>
            <person name="Deng X."/>
            <person name="Kuang T."/>
            <person name="Xiang C."/>
            <person name="Zhu J.K."/>
            <person name="Oliver M.J."/>
            <person name="He Y."/>
        </authorList>
    </citation>
    <scope>NUCLEOTIDE SEQUENCE [LARGE SCALE GENOMIC DNA]</scope>
    <source>
        <strain evidence="2">cv. XS01</strain>
    </source>
</reference>
<organism evidence="1 2">
    <name type="scientific">Dorcoceras hygrometricum</name>
    <dbReference type="NCBI Taxonomy" id="472368"/>
    <lineage>
        <taxon>Eukaryota</taxon>
        <taxon>Viridiplantae</taxon>
        <taxon>Streptophyta</taxon>
        <taxon>Embryophyta</taxon>
        <taxon>Tracheophyta</taxon>
        <taxon>Spermatophyta</taxon>
        <taxon>Magnoliopsida</taxon>
        <taxon>eudicotyledons</taxon>
        <taxon>Gunneridae</taxon>
        <taxon>Pentapetalae</taxon>
        <taxon>asterids</taxon>
        <taxon>lamiids</taxon>
        <taxon>Lamiales</taxon>
        <taxon>Gesneriaceae</taxon>
        <taxon>Didymocarpoideae</taxon>
        <taxon>Trichosporeae</taxon>
        <taxon>Loxocarpinae</taxon>
        <taxon>Dorcoceras</taxon>
    </lineage>
</organism>
<dbReference type="Proteomes" id="UP000250235">
    <property type="component" value="Unassembled WGS sequence"/>
</dbReference>
<evidence type="ECO:0008006" key="3">
    <source>
        <dbReference type="Google" id="ProtNLM"/>
    </source>
</evidence>
<accession>A0A2Z7CVD2</accession>
<name>A0A2Z7CVD2_9LAMI</name>
<dbReference type="EMBL" id="KQ993830">
    <property type="protein sequence ID" value="KZV48644.1"/>
    <property type="molecule type" value="Genomic_DNA"/>
</dbReference>
<evidence type="ECO:0000313" key="2">
    <source>
        <dbReference type="Proteomes" id="UP000250235"/>
    </source>
</evidence>
<evidence type="ECO:0000313" key="1">
    <source>
        <dbReference type="EMBL" id="KZV48644.1"/>
    </source>
</evidence>
<proteinExistence type="predicted"/>